<dbReference type="PANTHER" id="PTHR11439:SF470">
    <property type="entry name" value="CYSTEINE-RICH RLK (RECEPTOR-LIKE PROTEIN KINASE) 8"/>
    <property type="match status" value="1"/>
</dbReference>
<dbReference type="PANTHER" id="PTHR11439">
    <property type="entry name" value="GAG-POL-RELATED RETROTRANSPOSON"/>
    <property type="match status" value="1"/>
</dbReference>
<accession>A0A6J1D5P7</accession>
<dbReference type="SUPFAM" id="SSF56672">
    <property type="entry name" value="DNA/RNA polymerases"/>
    <property type="match status" value="1"/>
</dbReference>
<dbReference type="Proteomes" id="UP000504603">
    <property type="component" value="Unplaced"/>
</dbReference>
<gene>
    <name evidence="2" type="primary">LOC111017543</name>
</gene>
<dbReference type="AlphaFoldDB" id="A0A6J1D5P7"/>
<protein>
    <submittedName>
        <fullName evidence="2">Uncharacterized protein LOC111017543</fullName>
    </submittedName>
</protein>
<organism evidence="1 2">
    <name type="scientific">Momordica charantia</name>
    <name type="common">Bitter gourd</name>
    <name type="synonym">Balsam pear</name>
    <dbReference type="NCBI Taxonomy" id="3673"/>
    <lineage>
        <taxon>Eukaryota</taxon>
        <taxon>Viridiplantae</taxon>
        <taxon>Streptophyta</taxon>
        <taxon>Embryophyta</taxon>
        <taxon>Tracheophyta</taxon>
        <taxon>Spermatophyta</taxon>
        <taxon>Magnoliopsida</taxon>
        <taxon>eudicotyledons</taxon>
        <taxon>Gunneridae</taxon>
        <taxon>Pentapetalae</taxon>
        <taxon>rosids</taxon>
        <taxon>fabids</taxon>
        <taxon>Cucurbitales</taxon>
        <taxon>Cucurbitaceae</taxon>
        <taxon>Momordiceae</taxon>
        <taxon>Momordica</taxon>
    </lineage>
</organism>
<dbReference type="GeneID" id="111017543"/>
<dbReference type="KEGG" id="mcha:111017543"/>
<name>A0A6J1D5P7_MOMCH</name>
<dbReference type="RefSeq" id="XP_022149023.1">
    <property type="nucleotide sequence ID" value="XM_022293331.1"/>
</dbReference>
<dbReference type="CDD" id="cd09272">
    <property type="entry name" value="RNase_HI_RT_Ty1"/>
    <property type="match status" value="1"/>
</dbReference>
<reference evidence="2" key="1">
    <citation type="submission" date="2025-08" db="UniProtKB">
        <authorList>
            <consortium name="RefSeq"/>
        </authorList>
    </citation>
    <scope>IDENTIFICATION</scope>
    <source>
        <strain evidence="2">OHB3-1</strain>
    </source>
</reference>
<sequence>MDPHLKLQLSDVDLLPDASIYRRLIGCLLYLIISRPDISFAVNKLSQFVSRPCKIHLAAVYHLLRYLFLPVSSSFQLRAFADSDWASCLDSRRSTTGFCVFLGDALVSWKSKKQATISRSSAEAEYRALAVATCELLWLSSLLSDLQAPPALLFCDNEVAVHIASNPIFHERTKHIELDCHFVRDKIVDGFLKLLPIRTHSQLADPFTKALPAPTLFLYYPRWVS</sequence>
<dbReference type="InterPro" id="IPR043502">
    <property type="entry name" value="DNA/RNA_pol_sf"/>
</dbReference>
<evidence type="ECO:0000313" key="2">
    <source>
        <dbReference type="RefSeq" id="XP_022149023.1"/>
    </source>
</evidence>
<keyword evidence="1" id="KW-1185">Reference proteome</keyword>
<proteinExistence type="predicted"/>
<evidence type="ECO:0000313" key="1">
    <source>
        <dbReference type="Proteomes" id="UP000504603"/>
    </source>
</evidence>
<dbReference type="OrthoDB" id="412581at2759"/>